<name>A0A0E2ALL6_BACFG</name>
<dbReference type="GO" id="GO:0004308">
    <property type="term" value="F:exo-alpha-sialidase activity"/>
    <property type="evidence" value="ECO:0007669"/>
    <property type="project" value="UniProtKB-EC"/>
</dbReference>
<dbReference type="CDD" id="cd15482">
    <property type="entry name" value="Sialidase_non-viral"/>
    <property type="match status" value="1"/>
</dbReference>
<dbReference type="PANTHER" id="PTHR10628:SF30">
    <property type="entry name" value="EXO-ALPHA-SIALIDASE"/>
    <property type="match status" value="1"/>
</dbReference>
<dbReference type="InterPro" id="IPR036278">
    <property type="entry name" value="Sialidase_sf"/>
</dbReference>
<dbReference type="PATRIC" id="fig|997883.3.peg.3395"/>
<evidence type="ECO:0000256" key="3">
    <source>
        <dbReference type="ARBA" id="ARBA00012733"/>
    </source>
</evidence>
<reference evidence="5 6" key="1">
    <citation type="submission" date="2012-02" db="EMBL/GenBank/DDBJ databases">
        <title>The Genome Sequence of Bacteroides fragilis CL07T12C05.</title>
        <authorList>
            <consortium name="The Broad Institute Genome Sequencing Platform"/>
            <person name="Earl A."/>
            <person name="Ward D."/>
            <person name="Feldgarden M."/>
            <person name="Gevers D."/>
            <person name="Zitomersky N.L."/>
            <person name="Coyne M.J."/>
            <person name="Comstock L.E."/>
            <person name="Young S.K."/>
            <person name="Zeng Q."/>
            <person name="Gargeya S."/>
            <person name="Fitzgerald M."/>
            <person name="Haas B."/>
            <person name="Abouelleil A."/>
            <person name="Alvarado L."/>
            <person name="Arachchi H.M."/>
            <person name="Berlin A."/>
            <person name="Chapman S.B."/>
            <person name="Gearin G."/>
            <person name="Goldberg J."/>
            <person name="Griggs A."/>
            <person name="Gujja S."/>
            <person name="Hansen M."/>
            <person name="Heiman D."/>
            <person name="Howarth C."/>
            <person name="Larimer J."/>
            <person name="Lui A."/>
            <person name="MacDonald P.J.P."/>
            <person name="McCowen C."/>
            <person name="Montmayeur A."/>
            <person name="Murphy C."/>
            <person name="Neiman D."/>
            <person name="Pearson M."/>
            <person name="Priest M."/>
            <person name="Roberts A."/>
            <person name="Saif S."/>
            <person name="Shea T."/>
            <person name="Sisk P."/>
            <person name="Stolte C."/>
            <person name="Sykes S."/>
            <person name="Wortman J."/>
            <person name="Nusbaum C."/>
            <person name="Birren B."/>
        </authorList>
    </citation>
    <scope>NUCLEOTIDE SEQUENCE [LARGE SCALE GENOMIC DNA]</scope>
    <source>
        <strain evidence="5 6">CL07T12C05</strain>
    </source>
</reference>
<gene>
    <name evidence="5" type="ORF">HMPREF1056_03238</name>
</gene>
<accession>A0A0E2ALL6</accession>
<protein>
    <recommendedName>
        <fullName evidence="3">exo-alpha-sialidase</fullName>
        <ecNumber evidence="3">3.2.1.18</ecNumber>
    </recommendedName>
</protein>
<dbReference type="EMBL" id="AGXN01000019">
    <property type="protein sequence ID" value="EIY92950.1"/>
    <property type="molecule type" value="Genomic_DNA"/>
</dbReference>
<organism evidence="5 6">
    <name type="scientific">Bacteroides fragilis CL07T12C05</name>
    <dbReference type="NCBI Taxonomy" id="997883"/>
    <lineage>
        <taxon>Bacteria</taxon>
        <taxon>Pseudomonadati</taxon>
        <taxon>Bacteroidota</taxon>
        <taxon>Bacteroidia</taxon>
        <taxon>Bacteroidales</taxon>
        <taxon>Bacteroidaceae</taxon>
        <taxon>Bacteroides</taxon>
    </lineage>
</organism>
<dbReference type="Gene3D" id="2.120.10.10">
    <property type="match status" value="1"/>
</dbReference>
<dbReference type="GO" id="GO:0009313">
    <property type="term" value="P:oligosaccharide catabolic process"/>
    <property type="evidence" value="ECO:0007669"/>
    <property type="project" value="TreeGrafter"/>
</dbReference>
<feature type="domain" description="Sialidase" evidence="4">
    <location>
        <begin position="1"/>
        <end position="132"/>
    </location>
</feature>
<dbReference type="GO" id="GO:0016020">
    <property type="term" value="C:membrane"/>
    <property type="evidence" value="ECO:0007669"/>
    <property type="project" value="TreeGrafter"/>
</dbReference>
<evidence type="ECO:0000259" key="4">
    <source>
        <dbReference type="Pfam" id="PF13859"/>
    </source>
</evidence>
<evidence type="ECO:0000256" key="2">
    <source>
        <dbReference type="ARBA" id="ARBA00009348"/>
    </source>
</evidence>
<sequence length="190" mass="21160">MQDGTLVFPIQFIDSTRVPNAGIMYSKDRGETWKIHNYARTNTTEAQVAEVEPGVLMLNMRDNRGGSRAVATTKDLGKTWTEHPSSRKALQEPVCMASLISVKAADNTLNKDILLFSNPNTVKGRHHITIKASLDGGITWLPEHQVMLDEGDGWGYSCLTMIDKETVGILYESSVAHMTFQAIRLRDIIQ</sequence>
<dbReference type="GO" id="GO:0006689">
    <property type="term" value="P:ganglioside catabolic process"/>
    <property type="evidence" value="ECO:0007669"/>
    <property type="project" value="TreeGrafter"/>
</dbReference>
<evidence type="ECO:0000313" key="6">
    <source>
        <dbReference type="Proteomes" id="UP000003879"/>
    </source>
</evidence>
<proteinExistence type="inferred from homology"/>
<dbReference type="GO" id="GO:0005737">
    <property type="term" value="C:cytoplasm"/>
    <property type="evidence" value="ECO:0007669"/>
    <property type="project" value="TreeGrafter"/>
</dbReference>
<dbReference type="AlphaFoldDB" id="A0A0E2ALL6"/>
<comment type="catalytic activity">
    <reaction evidence="1">
        <text>Hydrolysis of alpha-(2-&gt;3)-, alpha-(2-&gt;6)-, alpha-(2-&gt;8)- glycosidic linkages of terminal sialic acid residues in oligosaccharides, glycoproteins, glycolipids, colominic acid and synthetic substrates.</text>
        <dbReference type="EC" id="3.2.1.18"/>
    </reaction>
</comment>
<comment type="similarity">
    <text evidence="2">Belongs to the glycosyl hydrolase 33 family.</text>
</comment>
<dbReference type="HOGENOM" id="CLU_122721_0_0_10"/>
<evidence type="ECO:0000256" key="1">
    <source>
        <dbReference type="ARBA" id="ARBA00000427"/>
    </source>
</evidence>
<evidence type="ECO:0000313" key="5">
    <source>
        <dbReference type="EMBL" id="EIY92950.1"/>
    </source>
</evidence>
<dbReference type="InterPro" id="IPR011040">
    <property type="entry name" value="Sialidase"/>
</dbReference>
<comment type="caution">
    <text evidence="5">The sequence shown here is derived from an EMBL/GenBank/DDBJ whole genome shotgun (WGS) entry which is preliminary data.</text>
</comment>
<dbReference type="Proteomes" id="UP000003879">
    <property type="component" value="Unassembled WGS sequence"/>
</dbReference>
<dbReference type="EC" id="3.2.1.18" evidence="3"/>
<dbReference type="Pfam" id="PF13859">
    <property type="entry name" value="BNR_3"/>
    <property type="match status" value="1"/>
</dbReference>
<dbReference type="PANTHER" id="PTHR10628">
    <property type="entry name" value="SIALIDASE"/>
    <property type="match status" value="1"/>
</dbReference>
<dbReference type="InterPro" id="IPR026856">
    <property type="entry name" value="Sialidase_fam"/>
</dbReference>
<dbReference type="SUPFAM" id="SSF50939">
    <property type="entry name" value="Sialidases"/>
    <property type="match status" value="1"/>
</dbReference>